<protein>
    <submittedName>
        <fullName evidence="2">Uncharacterized protein</fullName>
    </submittedName>
</protein>
<feature type="compositionally biased region" description="Pro residues" evidence="1">
    <location>
        <begin position="60"/>
        <end position="70"/>
    </location>
</feature>
<feature type="compositionally biased region" description="Basic and acidic residues" evidence="1">
    <location>
        <begin position="157"/>
        <end position="176"/>
    </location>
</feature>
<evidence type="ECO:0000256" key="1">
    <source>
        <dbReference type="SAM" id="MobiDB-lite"/>
    </source>
</evidence>
<gene>
    <name evidence="2" type="ORF">CVT26_015478</name>
</gene>
<dbReference type="AlphaFoldDB" id="A0A409X9K4"/>
<sequence length="176" mass="19232">IAALAEKERQRRRRIAAAEVKAKTADATDVDSDAHFDSQISRHTTPLTSSAPPSNVFLPPATPEPPPRPGAPVFGLSANQEIIGREWYIDADGITRPVPPRPKAPAFGRSTNHDSANHDCADSSGVFHPIPIKNRAEVFLKRLPDSPRKLLTPLQTGRRDTRTKDSKTVPSDTPEH</sequence>
<dbReference type="EMBL" id="NHYE01003860">
    <property type="protein sequence ID" value="PPQ87397.1"/>
    <property type="molecule type" value="Genomic_DNA"/>
</dbReference>
<feature type="compositionally biased region" description="Basic and acidic residues" evidence="1">
    <location>
        <begin position="20"/>
        <end position="36"/>
    </location>
</feature>
<dbReference type="Proteomes" id="UP000284706">
    <property type="component" value="Unassembled WGS sequence"/>
</dbReference>
<feature type="compositionally biased region" description="Polar residues" evidence="1">
    <location>
        <begin position="38"/>
        <end position="53"/>
    </location>
</feature>
<evidence type="ECO:0000313" key="2">
    <source>
        <dbReference type="EMBL" id="PPQ87397.1"/>
    </source>
</evidence>
<name>A0A409X9K4_9AGAR</name>
<accession>A0A409X9K4</accession>
<feature type="region of interest" description="Disordered" evidence="1">
    <location>
        <begin position="92"/>
        <end position="128"/>
    </location>
</feature>
<comment type="caution">
    <text evidence="2">The sequence shown here is derived from an EMBL/GenBank/DDBJ whole genome shotgun (WGS) entry which is preliminary data.</text>
</comment>
<keyword evidence="3" id="KW-1185">Reference proteome</keyword>
<feature type="region of interest" description="Disordered" evidence="1">
    <location>
        <begin position="18"/>
        <end position="75"/>
    </location>
</feature>
<feature type="non-terminal residue" evidence="2">
    <location>
        <position position="1"/>
    </location>
</feature>
<organism evidence="2 3">
    <name type="scientific">Gymnopilus dilepis</name>
    <dbReference type="NCBI Taxonomy" id="231916"/>
    <lineage>
        <taxon>Eukaryota</taxon>
        <taxon>Fungi</taxon>
        <taxon>Dikarya</taxon>
        <taxon>Basidiomycota</taxon>
        <taxon>Agaricomycotina</taxon>
        <taxon>Agaricomycetes</taxon>
        <taxon>Agaricomycetidae</taxon>
        <taxon>Agaricales</taxon>
        <taxon>Agaricineae</taxon>
        <taxon>Hymenogastraceae</taxon>
        <taxon>Gymnopilus</taxon>
    </lineage>
</organism>
<feature type="region of interest" description="Disordered" evidence="1">
    <location>
        <begin position="141"/>
        <end position="176"/>
    </location>
</feature>
<proteinExistence type="predicted"/>
<feature type="compositionally biased region" description="Basic and acidic residues" evidence="1">
    <location>
        <begin position="111"/>
        <end position="121"/>
    </location>
</feature>
<reference evidence="2 3" key="1">
    <citation type="journal article" date="2018" name="Evol. Lett.">
        <title>Horizontal gene cluster transfer increased hallucinogenic mushroom diversity.</title>
        <authorList>
            <person name="Reynolds H.T."/>
            <person name="Vijayakumar V."/>
            <person name="Gluck-Thaler E."/>
            <person name="Korotkin H.B."/>
            <person name="Matheny P.B."/>
            <person name="Slot J.C."/>
        </authorList>
    </citation>
    <scope>NUCLEOTIDE SEQUENCE [LARGE SCALE GENOMIC DNA]</scope>
    <source>
        <strain evidence="2 3">SRW20</strain>
    </source>
</reference>
<dbReference type="InParanoid" id="A0A409X9K4"/>
<evidence type="ECO:0000313" key="3">
    <source>
        <dbReference type="Proteomes" id="UP000284706"/>
    </source>
</evidence>